<dbReference type="GO" id="GO:0008360">
    <property type="term" value="P:regulation of cell shape"/>
    <property type="evidence" value="ECO:0007669"/>
    <property type="project" value="UniProtKB-KW"/>
</dbReference>
<dbReference type="Pfam" id="PF04093">
    <property type="entry name" value="MreD"/>
    <property type="match status" value="1"/>
</dbReference>
<evidence type="ECO:0000256" key="5">
    <source>
        <dbReference type="ARBA" id="ARBA00022960"/>
    </source>
</evidence>
<evidence type="ECO:0000313" key="10">
    <source>
        <dbReference type="Proteomes" id="UP000269669"/>
    </source>
</evidence>
<comment type="caution">
    <text evidence="9">The sequence shown here is derived from an EMBL/GenBank/DDBJ whole genome shotgun (WGS) entry which is preliminary data.</text>
</comment>
<keyword evidence="10" id="KW-1185">Reference proteome</keyword>
<dbReference type="RefSeq" id="WP_125484849.1">
    <property type="nucleotide sequence ID" value="NZ_RSDW01000001.1"/>
</dbReference>
<keyword evidence="3" id="KW-1003">Cell membrane</keyword>
<feature type="transmembrane region" description="Helical" evidence="8">
    <location>
        <begin position="115"/>
        <end position="132"/>
    </location>
</feature>
<evidence type="ECO:0000256" key="2">
    <source>
        <dbReference type="ARBA" id="ARBA00007776"/>
    </source>
</evidence>
<keyword evidence="7 8" id="KW-0472">Membrane</keyword>
<evidence type="ECO:0000256" key="4">
    <source>
        <dbReference type="ARBA" id="ARBA00022692"/>
    </source>
</evidence>
<dbReference type="Proteomes" id="UP000269669">
    <property type="component" value="Unassembled WGS sequence"/>
</dbReference>
<dbReference type="InterPro" id="IPR007227">
    <property type="entry name" value="Cell_shape_determining_MreD"/>
</dbReference>
<dbReference type="AlphaFoldDB" id="A0A3R9WFV8"/>
<accession>A0A3R9WFV8</accession>
<evidence type="ECO:0000256" key="3">
    <source>
        <dbReference type="ARBA" id="ARBA00022475"/>
    </source>
</evidence>
<comment type="subcellular location">
    <subcellularLocation>
        <location evidence="1">Cell membrane</location>
        <topology evidence="1">Multi-pass membrane protein</topology>
    </subcellularLocation>
</comment>
<dbReference type="NCBIfam" id="TIGR03426">
    <property type="entry name" value="shape_MreD"/>
    <property type="match status" value="1"/>
</dbReference>
<keyword evidence="4 8" id="KW-0812">Transmembrane</keyword>
<sequence>MATHSYTSRRELEQHSFPPAVTLLVPLAAIVLQALLPKPIPRLAILDLPLIVTLFFAVSRRNPVAGTLTGAAIGLLQDVLTAQPVGVNGMAKSVIGYIAASIGVQVDVENITTRIVINFGFSLLNSMLLFLINRRLLGLPDFHILWLHELVRAVVNTVVAIPIFLLLDRFKRTE</sequence>
<name>A0A3R9WFV8_9BACT</name>
<evidence type="ECO:0000256" key="8">
    <source>
        <dbReference type="SAM" id="Phobius"/>
    </source>
</evidence>
<proteinExistence type="inferred from homology"/>
<dbReference type="OrthoDB" id="121692at2"/>
<organism evidence="9 10">
    <name type="scientific">Edaphobacter aggregans</name>
    <dbReference type="NCBI Taxonomy" id="570835"/>
    <lineage>
        <taxon>Bacteria</taxon>
        <taxon>Pseudomonadati</taxon>
        <taxon>Acidobacteriota</taxon>
        <taxon>Terriglobia</taxon>
        <taxon>Terriglobales</taxon>
        <taxon>Acidobacteriaceae</taxon>
        <taxon>Edaphobacter</taxon>
    </lineage>
</organism>
<protein>
    <submittedName>
        <fullName evidence="9">Rod shape-determining protein MreD</fullName>
    </submittedName>
</protein>
<evidence type="ECO:0000256" key="7">
    <source>
        <dbReference type="ARBA" id="ARBA00023136"/>
    </source>
</evidence>
<keyword evidence="5" id="KW-0133">Cell shape</keyword>
<reference evidence="9 10" key="1">
    <citation type="submission" date="2018-12" db="EMBL/GenBank/DDBJ databases">
        <title>Sequencing of bacterial isolates from soil warming experiment in Harvard Forest, Massachusetts, USA.</title>
        <authorList>
            <person name="Deangelis K."/>
        </authorList>
    </citation>
    <scope>NUCLEOTIDE SEQUENCE [LARGE SCALE GENOMIC DNA]</scope>
    <source>
        <strain evidence="9 10">EB153</strain>
    </source>
</reference>
<gene>
    <name evidence="9" type="ORF">EDE15_1718</name>
</gene>
<dbReference type="GO" id="GO:0005886">
    <property type="term" value="C:plasma membrane"/>
    <property type="evidence" value="ECO:0007669"/>
    <property type="project" value="UniProtKB-SubCell"/>
</dbReference>
<evidence type="ECO:0000256" key="1">
    <source>
        <dbReference type="ARBA" id="ARBA00004651"/>
    </source>
</evidence>
<comment type="similarity">
    <text evidence="2">Belongs to the MreD family.</text>
</comment>
<evidence type="ECO:0000256" key="6">
    <source>
        <dbReference type="ARBA" id="ARBA00022989"/>
    </source>
</evidence>
<evidence type="ECO:0000313" key="9">
    <source>
        <dbReference type="EMBL" id="RSL16207.1"/>
    </source>
</evidence>
<keyword evidence="6 8" id="KW-1133">Transmembrane helix</keyword>
<feature type="transmembrane region" description="Helical" evidence="8">
    <location>
        <begin position="144"/>
        <end position="167"/>
    </location>
</feature>
<dbReference type="EMBL" id="RSDW01000001">
    <property type="protein sequence ID" value="RSL16207.1"/>
    <property type="molecule type" value="Genomic_DNA"/>
</dbReference>